<dbReference type="AlphaFoldDB" id="D9SDL9"/>
<keyword evidence="3" id="KW-1185">Reference proteome</keyword>
<dbReference type="HOGENOM" id="CLU_115809_0_0_4"/>
<name>D9SDL9_GALCS</name>
<evidence type="ECO:0000256" key="1">
    <source>
        <dbReference type="SAM" id="SignalP"/>
    </source>
</evidence>
<dbReference type="GO" id="GO:0009055">
    <property type="term" value="F:electron transfer activity"/>
    <property type="evidence" value="ECO:0007669"/>
    <property type="project" value="InterPro"/>
</dbReference>
<dbReference type="Proteomes" id="UP000001235">
    <property type="component" value="Chromosome"/>
</dbReference>
<protein>
    <submittedName>
        <fullName evidence="2">Cytochrome c class II</fullName>
    </submittedName>
</protein>
<feature type="signal peptide" evidence="1">
    <location>
        <begin position="1"/>
        <end position="23"/>
    </location>
</feature>
<proteinExistence type="predicted"/>
<evidence type="ECO:0000313" key="3">
    <source>
        <dbReference type="Proteomes" id="UP000001235"/>
    </source>
</evidence>
<evidence type="ECO:0000313" key="2">
    <source>
        <dbReference type="EMBL" id="ADL54776.1"/>
    </source>
</evidence>
<sequence length="155" mass="17437" precursor="true">MKKISALFAILFCGYLTMSQSVAEEGIVMDHHAMHHQHSMDERLSLGLSPEMKQHQLKNMRSHVVAIQSIVGHLANNEFDQAAQVAHSDLGLTDEMKKMCSTMSDNEKFRQLGLAFHQSGDDLGDTIKKKDMKKSLEALQTTMGYCVQCHATFRQ</sequence>
<feature type="chain" id="PRO_5003128052" evidence="1">
    <location>
        <begin position="24"/>
        <end position="155"/>
    </location>
</feature>
<dbReference type="OrthoDB" id="1150802at2"/>
<dbReference type="RefSeq" id="WP_013292717.1">
    <property type="nucleotide sequence ID" value="NC_014394.1"/>
</dbReference>
<dbReference type="KEGG" id="gca:Galf_0739"/>
<dbReference type="Gene3D" id="1.20.120.10">
    <property type="entry name" value="Cytochrome c/b562"/>
    <property type="match status" value="1"/>
</dbReference>
<reference evidence="2 3" key="1">
    <citation type="submission" date="2010-08" db="EMBL/GenBank/DDBJ databases">
        <title>Complete sequence of Gallionella capsiferriformans ES-2.</title>
        <authorList>
            <consortium name="US DOE Joint Genome Institute"/>
            <person name="Lucas S."/>
            <person name="Copeland A."/>
            <person name="Lapidus A."/>
            <person name="Cheng J.-F."/>
            <person name="Bruce D."/>
            <person name="Goodwin L."/>
            <person name="Pitluck S."/>
            <person name="Chertkov O."/>
            <person name="Davenport K.W."/>
            <person name="Detter J.C."/>
            <person name="Han C."/>
            <person name="Tapia R."/>
            <person name="Land M."/>
            <person name="Hauser L."/>
            <person name="Chang Y.-J."/>
            <person name="Jeffries C."/>
            <person name="Kyrpides N."/>
            <person name="Ivanova N."/>
            <person name="Mikhailova N."/>
            <person name="Shelobolina E.S."/>
            <person name="Picardal F."/>
            <person name="Roden E."/>
            <person name="Emerson D."/>
            <person name="Woyke T."/>
        </authorList>
    </citation>
    <scope>NUCLEOTIDE SEQUENCE [LARGE SCALE GENOMIC DNA]</scope>
    <source>
        <strain evidence="2 3">ES-2</strain>
    </source>
</reference>
<organism evidence="2 3">
    <name type="scientific">Gallionella capsiferriformans (strain ES-2)</name>
    <name type="common">Gallionella ferruginea capsiferriformans (strain ES-2)</name>
    <dbReference type="NCBI Taxonomy" id="395494"/>
    <lineage>
        <taxon>Bacteria</taxon>
        <taxon>Pseudomonadati</taxon>
        <taxon>Pseudomonadota</taxon>
        <taxon>Betaproteobacteria</taxon>
        <taxon>Nitrosomonadales</taxon>
        <taxon>Gallionellaceae</taxon>
        <taxon>Gallionella</taxon>
    </lineage>
</organism>
<gene>
    <name evidence="2" type="ordered locus">Galf_0739</name>
</gene>
<dbReference type="GO" id="GO:0020037">
    <property type="term" value="F:heme binding"/>
    <property type="evidence" value="ECO:0007669"/>
    <property type="project" value="InterPro"/>
</dbReference>
<keyword evidence="1" id="KW-0732">Signal</keyword>
<accession>D9SDL9</accession>
<dbReference type="STRING" id="395494.Galf_0739"/>
<dbReference type="GO" id="GO:0022900">
    <property type="term" value="P:electron transport chain"/>
    <property type="evidence" value="ECO:0007669"/>
    <property type="project" value="InterPro"/>
</dbReference>
<dbReference type="eggNOG" id="ENOG5032Q8A">
    <property type="taxonomic scope" value="Bacteria"/>
</dbReference>
<dbReference type="GO" id="GO:0005506">
    <property type="term" value="F:iron ion binding"/>
    <property type="evidence" value="ECO:0007669"/>
    <property type="project" value="InterPro"/>
</dbReference>
<dbReference type="SUPFAM" id="SSF47175">
    <property type="entry name" value="Cytochromes"/>
    <property type="match status" value="1"/>
</dbReference>
<dbReference type="EMBL" id="CP002159">
    <property type="protein sequence ID" value="ADL54776.1"/>
    <property type="molecule type" value="Genomic_DNA"/>
</dbReference>
<dbReference type="InterPro" id="IPR010980">
    <property type="entry name" value="Cyt_c/b562"/>
</dbReference>